<keyword evidence="5" id="KW-0805">Transcription regulation</keyword>
<dbReference type="Gene3D" id="1.10.10.1070">
    <property type="entry name" value="Zinc finger, BED domain-containing"/>
    <property type="match status" value="1"/>
</dbReference>
<dbReference type="InterPro" id="IPR052035">
    <property type="entry name" value="ZnF_BED_domain_contain"/>
</dbReference>
<name>A0AAV0XSX1_9HEMI</name>
<evidence type="ECO:0000256" key="8">
    <source>
        <dbReference type="ARBA" id="ARBA00023242"/>
    </source>
</evidence>
<dbReference type="GO" id="GO:0009791">
    <property type="term" value="P:post-embryonic development"/>
    <property type="evidence" value="ECO:0007669"/>
    <property type="project" value="UniProtKB-ARBA"/>
</dbReference>
<dbReference type="PANTHER" id="PTHR46481:SF10">
    <property type="entry name" value="ZINC FINGER BED DOMAIN-CONTAINING PROTEIN 39"/>
    <property type="match status" value="1"/>
</dbReference>
<evidence type="ECO:0000256" key="1">
    <source>
        <dbReference type="ARBA" id="ARBA00004123"/>
    </source>
</evidence>
<dbReference type="EMBL" id="CARXXK010001014">
    <property type="protein sequence ID" value="CAI6371610.1"/>
    <property type="molecule type" value="Genomic_DNA"/>
</dbReference>
<evidence type="ECO:0000259" key="10">
    <source>
        <dbReference type="PROSITE" id="PS50808"/>
    </source>
</evidence>
<organism evidence="11 12">
    <name type="scientific">Macrosiphum euphorbiae</name>
    <name type="common">potato aphid</name>
    <dbReference type="NCBI Taxonomy" id="13131"/>
    <lineage>
        <taxon>Eukaryota</taxon>
        <taxon>Metazoa</taxon>
        <taxon>Ecdysozoa</taxon>
        <taxon>Arthropoda</taxon>
        <taxon>Hexapoda</taxon>
        <taxon>Insecta</taxon>
        <taxon>Pterygota</taxon>
        <taxon>Neoptera</taxon>
        <taxon>Paraneoptera</taxon>
        <taxon>Hemiptera</taxon>
        <taxon>Sternorrhyncha</taxon>
        <taxon>Aphidomorpha</taxon>
        <taxon>Aphidoidea</taxon>
        <taxon>Aphididae</taxon>
        <taxon>Macrosiphini</taxon>
        <taxon>Macrosiphum</taxon>
    </lineage>
</organism>
<evidence type="ECO:0000256" key="4">
    <source>
        <dbReference type="ARBA" id="ARBA00022833"/>
    </source>
</evidence>
<evidence type="ECO:0000256" key="5">
    <source>
        <dbReference type="ARBA" id="ARBA00023015"/>
    </source>
</evidence>
<dbReference type="Pfam" id="PF02892">
    <property type="entry name" value="zf-BED"/>
    <property type="match status" value="1"/>
</dbReference>
<dbReference type="InterPro" id="IPR012337">
    <property type="entry name" value="RNaseH-like_sf"/>
</dbReference>
<dbReference type="PROSITE" id="PS50808">
    <property type="entry name" value="ZF_BED"/>
    <property type="match status" value="1"/>
</dbReference>
<dbReference type="Pfam" id="PF05699">
    <property type="entry name" value="Dimer_Tnp_hAT"/>
    <property type="match status" value="1"/>
</dbReference>
<dbReference type="GO" id="GO:0003677">
    <property type="term" value="F:DNA binding"/>
    <property type="evidence" value="ECO:0007669"/>
    <property type="project" value="UniProtKB-KW"/>
</dbReference>
<keyword evidence="7" id="KW-0804">Transcription</keyword>
<comment type="subcellular location">
    <subcellularLocation>
        <location evidence="1">Nucleus</location>
    </subcellularLocation>
</comment>
<evidence type="ECO:0000256" key="7">
    <source>
        <dbReference type="ARBA" id="ARBA00023163"/>
    </source>
</evidence>
<keyword evidence="12" id="KW-1185">Reference proteome</keyword>
<dbReference type="SUPFAM" id="SSF53098">
    <property type="entry name" value="Ribonuclease H-like"/>
    <property type="match status" value="1"/>
</dbReference>
<evidence type="ECO:0000313" key="12">
    <source>
        <dbReference type="Proteomes" id="UP001160148"/>
    </source>
</evidence>
<comment type="caution">
    <text evidence="11">The sequence shown here is derived from an EMBL/GenBank/DDBJ whole genome shotgun (WGS) entry which is preliminary data.</text>
</comment>
<reference evidence="11 12" key="1">
    <citation type="submission" date="2023-01" db="EMBL/GenBank/DDBJ databases">
        <authorList>
            <person name="Whitehead M."/>
        </authorList>
    </citation>
    <scope>NUCLEOTIDE SEQUENCE [LARGE SCALE GENOMIC DNA]</scope>
</reference>
<dbReference type="PANTHER" id="PTHR46481">
    <property type="entry name" value="ZINC FINGER BED DOMAIN-CONTAINING PROTEIN 4"/>
    <property type="match status" value="1"/>
</dbReference>
<dbReference type="SUPFAM" id="SSF140996">
    <property type="entry name" value="Hermes dimerisation domain"/>
    <property type="match status" value="1"/>
</dbReference>
<dbReference type="InterPro" id="IPR036236">
    <property type="entry name" value="Znf_C2H2_sf"/>
</dbReference>
<dbReference type="Proteomes" id="UP001160148">
    <property type="component" value="Unassembled WGS sequence"/>
</dbReference>
<dbReference type="GO" id="GO:0046983">
    <property type="term" value="F:protein dimerization activity"/>
    <property type="evidence" value="ECO:0007669"/>
    <property type="project" value="InterPro"/>
</dbReference>
<accession>A0AAV0XSX1</accession>
<evidence type="ECO:0000256" key="9">
    <source>
        <dbReference type="PROSITE-ProRule" id="PRU00027"/>
    </source>
</evidence>
<evidence type="ECO:0000256" key="2">
    <source>
        <dbReference type="ARBA" id="ARBA00022723"/>
    </source>
</evidence>
<dbReference type="GO" id="GO:0008270">
    <property type="term" value="F:zinc ion binding"/>
    <property type="evidence" value="ECO:0007669"/>
    <property type="project" value="UniProtKB-KW"/>
</dbReference>
<keyword evidence="4" id="KW-0862">Zinc</keyword>
<proteinExistence type="predicted"/>
<protein>
    <recommendedName>
        <fullName evidence="10">BED-type domain-containing protein</fullName>
    </recommendedName>
</protein>
<dbReference type="InterPro" id="IPR008906">
    <property type="entry name" value="HATC_C_dom"/>
</dbReference>
<evidence type="ECO:0000256" key="6">
    <source>
        <dbReference type="ARBA" id="ARBA00023125"/>
    </source>
</evidence>
<sequence>MSKRSAVWKYFEKNNDGTSTCVLCYKKLKTSGNTTNLNGHLNSMHKSIINQKTHDSNKQDVADDPGEAINTSVPNTDNVITLPPPYQNFKRQTNIKQSFNNISTYTEGGVKDSKITNLIVYMISKDNQPISIVEDKGFKLLIKSLAPLYKMPSRRNVSRKIDVKYEALAGIFKETLSISNNFSLTTDIWTDIQTRSYLGITVHFANTSTFTLKSGILGVYDLSERHTSDYIAVKLKEACFEWGIPMNSVTAVITDGAANMTKSIELAFGRNHQIPCFAHTINLIAERSLLNVAELTKLISNVKSIVTWFKHSVVGSDDLRKLTGGDGKLIQEVSTRWNSTFYMLQRFISLRPFVNEILNKNIKAPEMISAQSVLDITEVIEVLKPLEAATRELCGEFYVTSSVIIPMTHLLYNKINLTKTTTIISSKLKVALLEQCQKRFEFIESVTHVAIATILDPRFKKIYFKSSIALSRALSIISDTLKTSTDQVESIPEPDLTDQEQNTSDGFSLWDNHNGLMQQTNQECIETEIGYPSELCLYLKSNLANLSEKPLEVWHNMSTVYPNLSKLAIKYLSIVATSVPSERLFSKAGSTLSTKRNRITCKRLHKLLFLQSLDDSLWGI</sequence>
<dbReference type="SMART" id="SM00614">
    <property type="entry name" value="ZnF_BED"/>
    <property type="match status" value="1"/>
</dbReference>
<dbReference type="InterPro" id="IPR003656">
    <property type="entry name" value="Znf_BED"/>
</dbReference>
<dbReference type="SUPFAM" id="SSF57667">
    <property type="entry name" value="beta-beta-alpha zinc fingers"/>
    <property type="match status" value="1"/>
</dbReference>
<keyword evidence="6" id="KW-0238">DNA-binding</keyword>
<dbReference type="GO" id="GO:0005634">
    <property type="term" value="C:nucleus"/>
    <property type="evidence" value="ECO:0007669"/>
    <property type="project" value="UniProtKB-SubCell"/>
</dbReference>
<keyword evidence="8" id="KW-0539">Nucleus</keyword>
<gene>
    <name evidence="11" type="ORF">MEUPH1_LOCUS25598</name>
</gene>
<evidence type="ECO:0000313" key="11">
    <source>
        <dbReference type="EMBL" id="CAI6371610.1"/>
    </source>
</evidence>
<evidence type="ECO:0000256" key="3">
    <source>
        <dbReference type="ARBA" id="ARBA00022771"/>
    </source>
</evidence>
<dbReference type="AlphaFoldDB" id="A0AAV0XSX1"/>
<keyword evidence="3 9" id="KW-0863">Zinc-finger</keyword>
<keyword evidence="2" id="KW-0479">Metal-binding</keyword>
<feature type="domain" description="BED-type" evidence="10">
    <location>
        <begin position="2"/>
        <end position="52"/>
    </location>
</feature>